<feature type="domain" description="CUB" evidence="6">
    <location>
        <begin position="2"/>
        <end position="113"/>
    </location>
</feature>
<gene>
    <name evidence="8" type="ORF">M91_05898</name>
</gene>
<evidence type="ECO:0008006" key="10">
    <source>
        <dbReference type="Google" id="ProtNLM"/>
    </source>
</evidence>
<dbReference type="Gene3D" id="2.60.40.3210">
    <property type="entry name" value="Zona pellucida, ZP-N domain"/>
    <property type="match status" value="1"/>
</dbReference>
<name>L8IKL4_9CETA</name>
<dbReference type="PROSITE" id="PS01180">
    <property type="entry name" value="CUB"/>
    <property type="match status" value="1"/>
</dbReference>
<proteinExistence type="predicted"/>
<evidence type="ECO:0000256" key="5">
    <source>
        <dbReference type="PROSITE-ProRule" id="PRU00059"/>
    </source>
</evidence>
<dbReference type="InterPro" id="IPR035914">
    <property type="entry name" value="Sperma_CUB_dom_sf"/>
</dbReference>
<evidence type="ECO:0000259" key="6">
    <source>
        <dbReference type="PROSITE" id="PS01180"/>
    </source>
</evidence>
<evidence type="ECO:0000256" key="2">
    <source>
        <dbReference type="ARBA" id="ARBA00022737"/>
    </source>
</evidence>
<dbReference type="Gene3D" id="2.60.120.290">
    <property type="entry name" value="Spermadhesin, CUB domain"/>
    <property type="match status" value="1"/>
</dbReference>
<dbReference type="Pfam" id="PF00100">
    <property type="entry name" value="Zona_pellucida"/>
    <property type="match status" value="1"/>
</dbReference>
<organism evidence="8 9">
    <name type="scientific">Bos mutus</name>
    <name type="common">wild yak</name>
    <dbReference type="NCBI Taxonomy" id="72004"/>
    <lineage>
        <taxon>Eukaryota</taxon>
        <taxon>Metazoa</taxon>
        <taxon>Chordata</taxon>
        <taxon>Craniata</taxon>
        <taxon>Vertebrata</taxon>
        <taxon>Euteleostomi</taxon>
        <taxon>Mammalia</taxon>
        <taxon>Eutheria</taxon>
        <taxon>Laurasiatheria</taxon>
        <taxon>Artiodactyla</taxon>
        <taxon>Ruminantia</taxon>
        <taxon>Pecora</taxon>
        <taxon>Bovidae</taxon>
        <taxon>Bovinae</taxon>
        <taxon>Bos</taxon>
    </lineage>
</organism>
<dbReference type="InterPro" id="IPR055356">
    <property type="entry name" value="ZP-N"/>
</dbReference>
<dbReference type="InterPro" id="IPR042235">
    <property type="entry name" value="ZP-C_dom"/>
</dbReference>
<evidence type="ECO:0000259" key="7">
    <source>
        <dbReference type="PROSITE" id="PS51034"/>
    </source>
</evidence>
<dbReference type="SUPFAM" id="SSF49854">
    <property type="entry name" value="Spermadhesin, CUB domain"/>
    <property type="match status" value="1"/>
</dbReference>
<sequence length="302" mass="33764">HCGGLLTSNSGSFSSPWYPKKYPTNVVCAWDIQVDSRARVKLTFEVIKLENFYNCPYDFIEIFDGPQSESSSLGRFCSSTTPVFTSSANRLTVVFQSDAIVTNVGFSASYEAVLQDENNTAQLSCWPHLFQVVIDRGYLQRLGYSSWDIHLNDKLCRPRVTGRYLIFNVPYGHCGTVRQESRGSLSYSNSVTGRTRGHPGRVVLRHRVPQLKFTCRVDGPSAVEVVPGENASYDVSISFLELPLSQHGENTGQHYASRRKEVFLQATLHSPNPSLRLFVDTCVASPDPSDFTTVKYDLIKQG</sequence>
<dbReference type="FunFam" id="2.60.120.290:FF:000004">
    <property type="entry name" value="Metalloendopeptidase"/>
    <property type="match status" value="1"/>
</dbReference>
<dbReference type="Proteomes" id="UP000011080">
    <property type="component" value="Unassembled WGS sequence"/>
</dbReference>
<dbReference type="SMART" id="SM00042">
    <property type="entry name" value="CUB"/>
    <property type="match status" value="1"/>
</dbReference>
<dbReference type="Pfam" id="PF23344">
    <property type="entry name" value="ZP-N"/>
    <property type="match status" value="1"/>
</dbReference>
<evidence type="ECO:0000256" key="1">
    <source>
        <dbReference type="ARBA" id="ARBA00022729"/>
    </source>
</evidence>
<evidence type="ECO:0000313" key="8">
    <source>
        <dbReference type="EMBL" id="ELR56856.1"/>
    </source>
</evidence>
<dbReference type="PROSITE" id="PS51034">
    <property type="entry name" value="ZP_2"/>
    <property type="match status" value="1"/>
</dbReference>
<dbReference type="AlphaFoldDB" id="L8IKL4"/>
<evidence type="ECO:0000313" key="9">
    <source>
        <dbReference type="Proteomes" id="UP000011080"/>
    </source>
</evidence>
<dbReference type="InterPro" id="IPR055355">
    <property type="entry name" value="ZP-C"/>
</dbReference>
<comment type="caution">
    <text evidence="5">Lacks conserved residue(s) required for the propagation of feature annotation.</text>
</comment>
<feature type="domain" description="ZP" evidence="7">
    <location>
        <begin position="124"/>
        <end position="302"/>
    </location>
</feature>
<dbReference type="InterPro" id="IPR001507">
    <property type="entry name" value="ZP_dom"/>
</dbReference>
<dbReference type="PANTHER" id="PTHR24251">
    <property type="entry name" value="OVOCHYMASE-RELATED"/>
    <property type="match status" value="1"/>
</dbReference>
<accession>L8IKL4</accession>
<dbReference type="InterPro" id="IPR000859">
    <property type="entry name" value="CUB_dom"/>
</dbReference>
<reference evidence="8 9" key="1">
    <citation type="journal article" date="2012" name="Nat. Genet.">
        <title>The yak genome and adaptation to life at high altitude.</title>
        <authorList>
            <person name="Qiu Q."/>
            <person name="Zhang G."/>
            <person name="Ma T."/>
            <person name="Qian W."/>
            <person name="Wang J."/>
            <person name="Ye Z."/>
            <person name="Cao C."/>
            <person name="Hu Q."/>
            <person name="Kim J."/>
            <person name="Larkin D.M."/>
            <person name="Auvil L."/>
            <person name="Capitanu B."/>
            <person name="Ma J."/>
            <person name="Lewin H.A."/>
            <person name="Qian X."/>
            <person name="Lang Y."/>
            <person name="Zhou R."/>
            <person name="Wang L."/>
            <person name="Wang K."/>
            <person name="Xia J."/>
            <person name="Liao S."/>
            <person name="Pan S."/>
            <person name="Lu X."/>
            <person name="Hou H."/>
            <person name="Wang Y."/>
            <person name="Zang X."/>
            <person name="Yin Y."/>
            <person name="Ma H."/>
            <person name="Zhang J."/>
            <person name="Wang Z."/>
            <person name="Zhang Y."/>
            <person name="Zhang D."/>
            <person name="Yonezawa T."/>
            <person name="Hasegawa M."/>
            <person name="Zhong Y."/>
            <person name="Liu W."/>
            <person name="Zhang Y."/>
            <person name="Huang Z."/>
            <person name="Zhang S."/>
            <person name="Long R."/>
            <person name="Yang H."/>
            <person name="Wang J."/>
            <person name="Lenstra J.A."/>
            <person name="Cooper D.N."/>
            <person name="Wu Y."/>
            <person name="Wang J."/>
            <person name="Shi P."/>
            <person name="Wang J."/>
            <person name="Liu J."/>
        </authorList>
    </citation>
    <scope>NUCLEOTIDE SEQUENCE [LARGE SCALE GENOMIC DNA]</scope>
    <source>
        <strain evidence="9">yakQH1</strain>
    </source>
</reference>
<keyword evidence="3" id="KW-1015">Disulfide bond</keyword>
<dbReference type="CDD" id="cd00041">
    <property type="entry name" value="CUB"/>
    <property type="match status" value="1"/>
</dbReference>
<feature type="non-terminal residue" evidence="8">
    <location>
        <position position="302"/>
    </location>
</feature>
<evidence type="ECO:0000256" key="3">
    <source>
        <dbReference type="ARBA" id="ARBA00023157"/>
    </source>
</evidence>
<dbReference type="EMBL" id="JH881062">
    <property type="protein sequence ID" value="ELR56856.1"/>
    <property type="molecule type" value="Genomic_DNA"/>
</dbReference>
<evidence type="ECO:0000256" key="4">
    <source>
        <dbReference type="ARBA" id="ARBA00023180"/>
    </source>
</evidence>
<protein>
    <recommendedName>
        <fullName evidence="10">Deleted in malignant brain tumors 1 protein</fullName>
    </recommendedName>
</protein>
<keyword evidence="4" id="KW-0325">Glycoprotein</keyword>
<dbReference type="Gene3D" id="2.60.40.4100">
    <property type="entry name" value="Zona pellucida, ZP-C domain"/>
    <property type="match status" value="1"/>
</dbReference>
<dbReference type="PANTHER" id="PTHR24251:SF37">
    <property type="entry name" value="CUB DOMAIN-CONTAINING PROTEIN"/>
    <property type="match status" value="1"/>
</dbReference>
<feature type="non-terminal residue" evidence="8">
    <location>
        <position position="1"/>
    </location>
</feature>
<keyword evidence="2" id="KW-0677">Repeat</keyword>
<dbReference type="Pfam" id="PF00431">
    <property type="entry name" value="CUB"/>
    <property type="match status" value="1"/>
</dbReference>
<keyword evidence="1" id="KW-0732">Signal</keyword>